<organism evidence="2 3">
    <name type="scientific">Nibribacter koreensis</name>
    <dbReference type="NCBI Taxonomy" id="1084519"/>
    <lineage>
        <taxon>Bacteria</taxon>
        <taxon>Pseudomonadati</taxon>
        <taxon>Bacteroidota</taxon>
        <taxon>Cytophagia</taxon>
        <taxon>Cytophagales</taxon>
        <taxon>Hymenobacteraceae</taxon>
        <taxon>Nibribacter</taxon>
    </lineage>
</organism>
<evidence type="ECO:0000313" key="3">
    <source>
        <dbReference type="Proteomes" id="UP001501844"/>
    </source>
</evidence>
<sequence length="107" mass="12214">MILLQTQVSGTLDTVSIGTWMIGGLLALILILIGVIWQDNKAQSLSKHQDLVTLIDKLDGRQDELDHKQRIQELQLHTLDVAIKMMQGHPIDLTYIKPQEKPHERRD</sequence>
<reference evidence="3" key="1">
    <citation type="journal article" date="2019" name="Int. J. Syst. Evol. Microbiol.">
        <title>The Global Catalogue of Microorganisms (GCM) 10K type strain sequencing project: providing services to taxonomists for standard genome sequencing and annotation.</title>
        <authorList>
            <consortium name="The Broad Institute Genomics Platform"/>
            <consortium name="The Broad Institute Genome Sequencing Center for Infectious Disease"/>
            <person name="Wu L."/>
            <person name="Ma J."/>
        </authorList>
    </citation>
    <scope>NUCLEOTIDE SEQUENCE [LARGE SCALE GENOMIC DNA]</scope>
    <source>
        <strain evidence="3">JCM 17917</strain>
    </source>
</reference>
<name>A0ABP8FBL1_9BACT</name>
<keyword evidence="1" id="KW-0472">Membrane</keyword>
<evidence type="ECO:0008006" key="4">
    <source>
        <dbReference type="Google" id="ProtNLM"/>
    </source>
</evidence>
<gene>
    <name evidence="2" type="ORF">GCM10023183_08500</name>
</gene>
<keyword evidence="3" id="KW-1185">Reference proteome</keyword>
<proteinExistence type="predicted"/>
<comment type="caution">
    <text evidence="2">The sequence shown here is derived from an EMBL/GenBank/DDBJ whole genome shotgun (WGS) entry which is preliminary data.</text>
</comment>
<evidence type="ECO:0000313" key="2">
    <source>
        <dbReference type="EMBL" id="GAA4299361.1"/>
    </source>
</evidence>
<keyword evidence="1" id="KW-0812">Transmembrane</keyword>
<dbReference type="RefSeq" id="WP_345162675.1">
    <property type="nucleotide sequence ID" value="NZ_BAABGX010000001.1"/>
</dbReference>
<dbReference type="EMBL" id="BAABGX010000001">
    <property type="protein sequence ID" value="GAA4299361.1"/>
    <property type="molecule type" value="Genomic_DNA"/>
</dbReference>
<dbReference type="Proteomes" id="UP001501844">
    <property type="component" value="Unassembled WGS sequence"/>
</dbReference>
<accession>A0ABP8FBL1</accession>
<protein>
    <recommendedName>
        <fullName evidence="4">Phage shock protein B</fullName>
    </recommendedName>
</protein>
<keyword evidence="1" id="KW-1133">Transmembrane helix</keyword>
<evidence type="ECO:0000256" key="1">
    <source>
        <dbReference type="SAM" id="Phobius"/>
    </source>
</evidence>
<feature type="transmembrane region" description="Helical" evidence="1">
    <location>
        <begin position="17"/>
        <end position="37"/>
    </location>
</feature>